<reference evidence="9" key="1">
    <citation type="submission" date="2022-08" db="EMBL/GenBank/DDBJ databases">
        <authorList>
            <person name="Gutierrez-Valencia J."/>
        </authorList>
    </citation>
    <scope>NUCLEOTIDE SEQUENCE</scope>
</reference>
<comment type="caution">
    <text evidence="9">The sequence shown here is derived from an EMBL/GenBank/DDBJ whole genome shotgun (WGS) entry which is preliminary data.</text>
</comment>
<accession>A0AAV0PGN2</accession>
<keyword evidence="4" id="KW-0539">Nucleus</keyword>
<dbReference type="GO" id="GO:0030154">
    <property type="term" value="P:cell differentiation"/>
    <property type="evidence" value="ECO:0007669"/>
    <property type="project" value="TreeGrafter"/>
</dbReference>
<evidence type="ECO:0000256" key="3">
    <source>
        <dbReference type="ARBA" id="ARBA00023125"/>
    </source>
</evidence>
<dbReference type="FunFam" id="1.10.10.60:FF:000001">
    <property type="entry name" value="MYB-related transcription factor"/>
    <property type="match status" value="1"/>
</dbReference>
<dbReference type="EMBL" id="CAMGYJ010000009">
    <property type="protein sequence ID" value="CAI0469998.1"/>
    <property type="molecule type" value="Genomic_DNA"/>
</dbReference>
<keyword evidence="2" id="KW-0677">Repeat</keyword>
<dbReference type="Pfam" id="PF00249">
    <property type="entry name" value="Myb_DNA-binding"/>
    <property type="match status" value="2"/>
</dbReference>
<keyword evidence="3" id="KW-0238">DNA-binding</keyword>
<dbReference type="Proteomes" id="UP001154282">
    <property type="component" value="Unassembled WGS sequence"/>
</dbReference>
<organism evidence="9 10">
    <name type="scientific">Linum tenue</name>
    <dbReference type="NCBI Taxonomy" id="586396"/>
    <lineage>
        <taxon>Eukaryota</taxon>
        <taxon>Viridiplantae</taxon>
        <taxon>Streptophyta</taxon>
        <taxon>Embryophyta</taxon>
        <taxon>Tracheophyta</taxon>
        <taxon>Spermatophyta</taxon>
        <taxon>Magnoliopsida</taxon>
        <taxon>eudicotyledons</taxon>
        <taxon>Gunneridae</taxon>
        <taxon>Pentapetalae</taxon>
        <taxon>rosids</taxon>
        <taxon>fabids</taxon>
        <taxon>Malpighiales</taxon>
        <taxon>Linaceae</taxon>
        <taxon>Linum</taxon>
    </lineage>
</organism>
<dbReference type="GO" id="GO:0000976">
    <property type="term" value="F:transcription cis-regulatory region binding"/>
    <property type="evidence" value="ECO:0007669"/>
    <property type="project" value="TreeGrafter"/>
</dbReference>
<evidence type="ECO:0000256" key="1">
    <source>
        <dbReference type="ARBA" id="ARBA00004123"/>
    </source>
</evidence>
<dbReference type="InterPro" id="IPR001005">
    <property type="entry name" value="SANT/Myb"/>
</dbReference>
<dbReference type="CDD" id="cd00167">
    <property type="entry name" value="SANT"/>
    <property type="match status" value="2"/>
</dbReference>
<protein>
    <submittedName>
        <fullName evidence="9">Uncharacterized protein</fullName>
    </submittedName>
</protein>
<dbReference type="SUPFAM" id="SSF46689">
    <property type="entry name" value="Homeodomain-like"/>
    <property type="match status" value="1"/>
</dbReference>
<dbReference type="GO" id="GO:0005634">
    <property type="term" value="C:nucleus"/>
    <property type="evidence" value="ECO:0007669"/>
    <property type="project" value="UniProtKB-SubCell"/>
</dbReference>
<dbReference type="InterPro" id="IPR009057">
    <property type="entry name" value="Homeodomain-like_sf"/>
</dbReference>
<feature type="compositionally biased region" description="Basic residues" evidence="5">
    <location>
        <begin position="131"/>
        <end position="142"/>
    </location>
</feature>
<evidence type="ECO:0000259" key="6">
    <source>
        <dbReference type="PROSITE" id="PS50090"/>
    </source>
</evidence>
<gene>
    <name evidence="9" type="ORF">LITE_LOCUS38387</name>
    <name evidence="8" type="ORF">LITE_LOCUS6153</name>
</gene>
<feature type="region of interest" description="Disordered" evidence="5">
    <location>
        <begin position="125"/>
        <end position="147"/>
    </location>
</feature>
<feature type="domain" description="HTH myb-type" evidence="7">
    <location>
        <begin position="71"/>
        <end position="126"/>
    </location>
</feature>
<evidence type="ECO:0000256" key="2">
    <source>
        <dbReference type="ARBA" id="ARBA00022737"/>
    </source>
</evidence>
<dbReference type="PANTHER" id="PTHR47998:SF43">
    <property type="entry name" value="TRANSCRIPTION FACTOR MYB82"/>
    <property type="match status" value="1"/>
</dbReference>
<proteinExistence type="predicted"/>
<name>A0AAV0PGN2_9ROSI</name>
<keyword evidence="10" id="KW-1185">Reference proteome</keyword>
<dbReference type="InterPro" id="IPR017930">
    <property type="entry name" value="Myb_dom"/>
</dbReference>
<feature type="domain" description="Myb-like" evidence="6">
    <location>
        <begin position="14"/>
        <end position="66"/>
    </location>
</feature>
<dbReference type="Gene3D" id="1.10.10.60">
    <property type="entry name" value="Homeodomain-like"/>
    <property type="match status" value="2"/>
</dbReference>
<evidence type="ECO:0000313" key="8">
    <source>
        <dbReference type="EMBL" id="CAI0389234.1"/>
    </source>
</evidence>
<feature type="domain" description="Myb-like" evidence="6">
    <location>
        <begin position="67"/>
        <end position="122"/>
    </location>
</feature>
<comment type="subcellular location">
    <subcellularLocation>
        <location evidence="1">Nucleus</location>
    </subcellularLocation>
</comment>
<dbReference type="PROSITE" id="PS51294">
    <property type="entry name" value="HTH_MYB"/>
    <property type="match status" value="2"/>
</dbReference>
<dbReference type="PANTHER" id="PTHR47998">
    <property type="entry name" value="TRANSCRIPTION FACTOR MYB51-LIKE ISOFORM X1"/>
    <property type="match status" value="1"/>
</dbReference>
<dbReference type="AlphaFoldDB" id="A0AAV0PGN2"/>
<dbReference type="EMBL" id="CAMGYJ010000003">
    <property type="protein sequence ID" value="CAI0389234.1"/>
    <property type="molecule type" value="Genomic_DNA"/>
</dbReference>
<dbReference type="GO" id="GO:0006355">
    <property type="term" value="P:regulation of DNA-templated transcription"/>
    <property type="evidence" value="ECO:0007669"/>
    <property type="project" value="TreeGrafter"/>
</dbReference>
<sequence>MVVEVKQGGGEKKGQAKKRGLWKPEEDLVLRNYVEAHGEGNWATVSAKSGLKRGGKSCRLRWKNYLRPNIKRGEMSEQEQDLIVRMHKLVGNRLGNGRWSLIAGRLPGRTDNEVKNYWNTHMNKALGRGGSSKKRSNAKKLPRSNGPMAINPAVVSIGEQSNQAVMAAAADATNAWIEAAQNMNYYIDTPVPAAANDMAFVSDMEPFMAYFDPFLFSQTLEFGGEAPFAINQAFI</sequence>
<feature type="domain" description="HTH myb-type" evidence="7">
    <location>
        <begin position="14"/>
        <end position="70"/>
    </location>
</feature>
<evidence type="ECO:0000256" key="5">
    <source>
        <dbReference type="SAM" id="MobiDB-lite"/>
    </source>
</evidence>
<evidence type="ECO:0000313" key="10">
    <source>
        <dbReference type="Proteomes" id="UP001154282"/>
    </source>
</evidence>
<evidence type="ECO:0000256" key="4">
    <source>
        <dbReference type="ARBA" id="ARBA00023242"/>
    </source>
</evidence>
<dbReference type="InterPro" id="IPR015495">
    <property type="entry name" value="Myb_TF_plants"/>
</dbReference>
<evidence type="ECO:0000313" key="9">
    <source>
        <dbReference type="EMBL" id="CAI0469998.1"/>
    </source>
</evidence>
<evidence type="ECO:0000259" key="7">
    <source>
        <dbReference type="PROSITE" id="PS51294"/>
    </source>
</evidence>
<dbReference type="PROSITE" id="PS50090">
    <property type="entry name" value="MYB_LIKE"/>
    <property type="match status" value="2"/>
</dbReference>
<dbReference type="SMART" id="SM00717">
    <property type="entry name" value="SANT"/>
    <property type="match status" value="2"/>
</dbReference>